<evidence type="ECO:0000256" key="4">
    <source>
        <dbReference type="ARBA" id="ARBA00022692"/>
    </source>
</evidence>
<comment type="caution">
    <text evidence="10">The sequence shown here is derived from an EMBL/GenBank/DDBJ whole genome shotgun (WGS) entry which is preliminary data.</text>
</comment>
<dbReference type="InterPro" id="IPR051447">
    <property type="entry name" value="Lipoprotein-release_system"/>
</dbReference>
<keyword evidence="5 7" id="KW-1133">Transmembrane helix</keyword>
<keyword evidence="3" id="KW-1003">Cell membrane</keyword>
<evidence type="ECO:0000256" key="6">
    <source>
        <dbReference type="ARBA" id="ARBA00023136"/>
    </source>
</evidence>
<feature type="domain" description="MacB-like periplasmic core" evidence="9">
    <location>
        <begin position="22"/>
        <end position="232"/>
    </location>
</feature>
<dbReference type="InterPro" id="IPR025857">
    <property type="entry name" value="MacB_PCD"/>
</dbReference>
<evidence type="ECO:0000256" key="7">
    <source>
        <dbReference type="SAM" id="Phobius"/>
    </source>
</evidence>
<dbReference type="PANTHER" id="PTHR30489">
    <property type="entry name" value="LIPOPROTEIN-RELEASING SYSTEM TRANSMEMBRANE PROTEIN LOLE"/>
    <property type="match status" value="1"/>
</dbReference>
<proteinExistence type="inferred from homology"/>
<evidence type="ECO:0000256" key="1">
    <source>
        <dbReference type="ARBA" id="ARBA00004651"/>
    </source>
</evidence>
<accession>A0A2A2AEA4</accession>
<dbReference type="EMBL" id="NSJF01000001">
    <property type="protein sequence ID" value="PAT36117.1"/>
    <property type="molecule type" value="Genomic_DNA"/>
</dbReference>
<evidence type="ECO:0000256" key="5">
    <source>
        <dbReference type="ARBA" id="ARBA00022989"/>
    </source>
</evidence>
<dbReference type="Proteomes" id="UP000217999">
    <property type="component" value="Unassembled WGS sequence"/>
</dbReference>
<keyword evidence="6 7" id="KW-0472">Membrane</keyword>
<sequence>MKALHQKALRDLWRMRGQALAIALVIASGIAMLVMSQATLESLRSTRAQIYQESRFPDIWVQLKRAPQSLARQLAEIPGVAEVETRLAAGAKLEVPGFGEPAQALAQSLPDDGRQPRQNRLYLRAGRLPSAADEVLVGEAFAKAHRLGPGDALRVTLQGRAQRMRISGIAMSAEHIYQVKPGAMFPDEARYTVLWMPERSLAAALDMKGAFNQATIALAPGGNEQAVIGALNRQLARHGSSVATGRMEQLSHRILHEEFRQLATMTWMFPAIFMGVAAFLLNMVFKRLISLQRDQVAILKAFGYSTAQVALHYGLIVGLICALGTLIGVAAGIWLGQGMAGLYQINFHFPYLRFSLNPHVVAIGAGISLLAALVGSGHAVYAAAREPVAQAMRPPAPERFGRTVLERLGLARFLSQPTRMIWRQLERRPGKALLSLLGLAAAGGIVVVGNFQSASVRYMLDVEYRLARRHDVSVAFVEAMPRSALHELAALPGVEQVEGQRSVPVRLHLDGRQKLLMLEGLAGDARLRQLLSPALQPVAPQPGGIILGDYFAQWFGLRVGDRIWVEVLEGRGKMLQLPVVQTIYDLNGSSAYMELGTLNRSLGEGPLVSSAVLTVLPGHELGVLRALDARPKVVGTDQRHTAIEAFLDMMARVSGTFSTIAIVMGMIVNVGVVYNAMRMALSERGRELASLRVLGLSQGEVAYILLGEMAVLVLLSLPLGMAVGYGLIAAMIAGLQNDLYRIPLVVEPSTYAIAALTTLASAALSALVIVWRLRRLDLIEVLKTRE</sequence>
<dbReference type="RefSeq" id="WP_095548943.1">
    <property type="nucleotide sequence ID" value="NZ_NSJF01000001.1"/>
</dbReference>
<evidence type="ECO:0000313" key="11">
    <source>
        <dbReference type="Proteomes" id="UP000217999"/>
    </source>
</evidence>
<feature type="transmembrane region" description="Helical" evidence="7">
    <location>
        <begin position="702"/>
        <end position="732"/>
    </location>
</feature>
<reference evidence="10 11" key="1">
    <citation type="submission" date="2017-08" db="EMBL/GenBank/DDBJ databases">
        <title>WGS of Clinical strains of the CDC Group NO-1 linked to zoonotic infections in humans.</title>
        <authorList>
            <person name="Bernier A.-M."/>
            <person name="Bernard K."/>
        </authorList>
    </citation>
    <scope>NUCLEOTIDE SEQUENCE [LARGE SCALE GENOMIC DNA]</scope>
    <source>
        <strain evidence="10 11">NML03-0146</strain>
    </source>
</reference>
<dbReference type="Pfam" id="PF02687">
    <property type="entry name" value="FtsX"/>
    <property type="match status" value="2"/>
</dbReference>
<feature type="transmembrane region" description="Helical" evidence="7">
    <location>
        <begin position="20"/>
        <end position="40"/>
    </location>
</feature>
<evidence type="ECO:0000259" key="8">
    <source>
        <dbReference type="Pfam" id="PF02687"/>
    </source>
</evidence>
<comment type="subcellular location">
    <subcellularLocation>
        <location evidence="1">Cell membrane</location>
        <topology evidence="1">Multi-pass membrane protein</topology>
    </subcellularLocation>
</comment>
<dbReference type="InterPro" id="IPR003838">
    <property type="entry name" value="ABC3_permease_C"/>
</dbReference>
<organism evidence="10 11">
    <name type="scientific">Vandammella animalimorsus</name>
    <dbReference type="NCBI Taxonomy" id="2029117"/>
    <lineage>
        <taxon>Bacteria</taxon>
        <taxon>Pseudomonadati</taxon>
        <taxon>Pseudomonadota</taxon>
        <taxon>Betaproteobacteria</taxon>
        <taxon>Burkholderiales</taxon>
        <taxon>Comamonadaceae</taxon>
        <taxon>Vandammella</taxon>
    </lineage>
</organism>
<feature type="domain" description="ABC3 transporter permease C-terminal" evidence="8">
    <location>
        <begin position="660"/>
        <end position="777"/>
    </location>
</feature>
<comment type="similarity">
    <text evidence="2">Belongs to the ABC-4 integral membrane protein family. LolC/E subfamily.</text>
</comment>
<dbReference type="GO" id="GO:0044874">
    <property type="term" value="P:lipoprotein localization to outer membrane"/>
    <property type="evidence" value="ECO:0007669"/>
    <property type="project" value="TreeGrafter"/>
</dbReference>
<evidence type="ECO:0000256" key="2">
    <source>
        <dbReference type="ARBA" id="ARBA00005236"/>
    </source>
</evidence>
<evidence type="ECO:0000313" key="10">
    <source>
        <dbReference type="EMBL" id="PAT36117.1"/>
    </source>
</evidence>
<feature type="transmembrane region" description="Helical" evidence="7">
    <location>
        <begin position="657"/>
        <end position="681"/>
    </location>
</feature>
<feature type="transmembrane region" description="Helical" evidence="7">
    <location>
        <begin position="267"/>
        <end position="289"/>
    </location>
</feature>
<keyword evidence="4 7" id="KW-0812">Transmembrane</keyword>
<name>A0A2A2AEA4_9BURK</name>
<dbReference type="PANTHER" id="PTHR30489:SF0">
    <property type="entry name" value="LIPOPROTEIN-RELEASING SYSTEM TRANSMEMBRANE PROTEIN LOLE"/>
    <property type="match status" value="1"/>
</dbReference>
<gene>
    <name evidence="10" type="ORF">CK620_02555</name>
</gene>
<evidence type="ECO:0000259" key="9">
    <source>
        <dbReference type="Pfam" id="PF12704"/>
    </source>
</evidence>
<feature type="transmembrane region" description="Helical" evidence="7">
    <location>
        <begin position="752"/>
        <end position="773"/>
    </location>
</feature>
<dbReference type="Pfam" id="PF12704">
    <property type="entry name" value="MacB_PCD"/>
    <property type="match status" value="1"/>
</dbReference>
<protein>
    <submittedName>
        <fullName evidence="10">ABC transporter permease</fullName>
    </submittedName>
</protein>
<dbReference type="GO" id="GO:0098797">
    <property type="term" value="C:plasma membrane protein complex"/>
    <property type="evidence" value="ECO:0007669"/>
    <property type="project" value="TreeGrafter"/>
</dbReference>
<feature type="transmembrane region" description="Helical" evidence="7">
    <location>
        <begin position="356"/>
        <end position="384"/>
    </location>
</feature>
<evidence type="ECO:0000256" key="3">
    <source>
        <dbReference type="ARBA" id="ARBA00022475"/>
    </source>
</evidence>
<feature type="domain" description="ABC3 transporter permease C-terminal" evidence="8">
    <location>
        <begin position="268"/>
        <end position="386"/>
    </location>
</feature>
<feature type="transmembrane region" description="Helical" evidence="7">
    <location>
        <begin position="310"/>
        <end position="336"/>
    </location>
</feature>
<dbReference type="AlphaFoldDB" id="A0A2A2AEA4"/>
<feature type="transmembrane region" description="Helical" evidence="7">
    <location>
        <begin position="432"/>
        <end position="451"/>
    </location>
</feature>